<evidence type="ECO:0000256" key="1">
    <source>
        <dbReference type="SAM" id="Phobius"/>
    </source>
</evidence>
<keyword evidence="1" id="KW-1133">Transmembrane helix</keyword>
<feature type="transmembrane region" description="Helical" evidence="1">
    <location>
        <begin position="60"/>
        <end position="82"/>
    </location>
</feature>
<feature type="transmembrane region" description="Helical" evidence="1">
    <location>
        <begin position="14"/>
        <end position="40"/>
    </location>
</feature>
<keyword evidence="1" id="KW-0812">Transmembrane</keyword>
<dbReference type="EMBL" id="JAOPJZ010000001">
    <property type="protein sequence ID" value="MCU4750507.1"/>
    <property type="molecule type" value="Genomic_DNA"/>
</dbReference>
<accession>A0AAP3E593</accession>
<reference evidence="2 3" key="1">
    <citation type="submission" date="2022-09" db="EMBL/GenBank/DDBJ databases">
        <title>Enrichment on poylsaccharides allowed isolation of novel metabolic and taxonomic groups of Haloarchaea.</title>
        <authorList>
            <person name="Sorokin D.Y."/>
            <person name="Elcheninov A.G."/>
            <person name="Khizhniak T.V."/>
            <person name="Kolganova T.V."/>
            <person name="Kublanov I.V."/>
        </authorList>
    </citation>
    <scope>NUCLEOTIDE SEQUENCE [LARGE SCALE GENOMIC DNA]</scope>
    <source>
        <strain evidence="2 3">AArc-curdl1</strain>
    </source>
</reference>
<keyword evidence="1" id="KW-0472">Membrane</keyword>
<name>A0AAP3E593_9EURY</name>
<dbReference type="Proteomes" id="UP001321047">
    <property type="component" value="Unassembled WGS sequence"/>
</dbReference>
<sequence>MDLRFGSISRDPRAIVASVLGVSLVAAALGGALGFGLQTLGGYETVTVLAIPFTVSPLSFAAYAGVSVGTFLVTLALVFVAVEHLEDEQF</sequence>
<evidence type="ECO:0000313" key="2">
    <source>
        <dbReference type="EMBL" id="MCU4750507.1"/>
    </source>
</evidence>
<organism evidence="2 3">
    <name type="scientific">Natronosalvus hydrolyticus</name>
    <dbReference type="NCBI Taxonomy" id="2979988"/>
    <lineage>
        <taxon>Archaea</taxon>
        <taxon>Methanobacteriati</taxon>
        <taxon>Methanobacteriota</taxon>
        <taxon>Stenosarchaea group</taxon>
        <taxon>Halobacteria</taxon>
        <taxon>Halobacteriales</taxon>
        <taxon>Natrialbaceae</taxon>
        <taxon>Natronosalvus</taxon>
    </lineage>
</organism>
<protein>
    <submittedName>
        <fullName evidence="2">Uncharacterized protein</fullName>
    </submittedName>
</protein>
<keyword evidence="3" id="KW-1185">Reference proteome</keyword>
<dbReference type="RefSeq" id="WP_342805358.1">
    <property type="nucleotide sequence ID" value="NZ_JAOPJZ010000001.1"/>
</dbReference>
<comment type="caution">
    <text evidence="2">The sequence shown here is derived from an EMBL/GenBank/DDBJ whole genome shotgun (WGS) entry which is preliminary data.</text>
</comment>
<evidence type="ECO:0000313" key="3">
    <source>
        <dbReference type="Proteomes" id="UP001321047"/>
    </source>
</evidence>
<dbReference type="AlphaFoldDB" id="A0AAP3E593"/>
<gene>
    <name evidence="2" type="ORF">OB919_00690</name>
</gene>
<proteinExistence type="predicted"/>